<gene>
    <name evidence="2" type="ORF">GCM10023258_02470</name>
</gene>
<dbReference type="InterPro" id="IPR016024">
    <property type="entry name" value="ARM-type_fold"/>
</dbReference>
<sequence>MPEQEVARGVAPETERGEAQRELVSAVTTALRAAADPERAIGQQRYMKSSLPYFGLTAPELAATLRPLLRDPDLSMRSREEWAATIRALWEGATHREQWYAAIALARHRTYRAWVDSDAMPLWESLIRAGAWWDVVDDIATHLVRDTVLSHPDVEGLRMREWAASDSLWVRRAAIICQVGAGGRLDQALLRDVIEPNVADPDFFSRKAIGWALRDHARHDPDWVRSFVTTHPDLSGLSRREALKHLGPTT</sequence>
<organism evidence="2 3">
    <name type="scientific">Terrabacter aeriphilus</name>
    <dbReference type="NCBI Taxonomy" id="515662"/>
    <lineage>
        <taxon>Bacteria</taxon>
        <taxon>Bacillati</taxon>
        <taxon>Actinomycetota</taxon>
        <taxon>Actinomycetes</taxon>
        <taxon>Micrococcales</taxon>
        <taxon>Intrasporangiaceae</taxon>
        <taxon>Terrabacter</taxon>
    </lineage>
</organism>
<protein>
    <submittedName>
        <fullName evidence="2">DNA alkylation repair protein</fullName>
    </submittedName>
</protein>
<feature type="region of interest" description="Disordered" evidence="1">
    <location>
        <begin position="1"/>
        <end position="20"/>
    </location>
</feature>
<dbReference type="Pfam" id="PF08713">
    <property type="entry name" value="DNA_alkylation"/>
    <property type="match status" value="1"/>
</dbReference>
<keyword evidence="3" id="KW-1185">Reference proteome</keyword>
<evidence type="ECO:0000256" key="1">
    <source>
        <dbReference type="SAM" id="MobiDB-lite"/>
    </source>
</evidence>
<dbReference type="EMBL" id="BAABIW010000002">
    <property type="protein sequence ID" value="GAA5016709.1"/>
    <property type="molecule type" value="Genomic_DNA"/>
</dbReference>
<proteinExistence type="predicted"/>
<dbReference type="PANTHER" id="PTHR34070:SF1">
    <property type="entry name" value="DNA ALKYLATION REPAIR PROTEIN"/>
    <property type="match status" value="1"/>
</dbReference>
<dbReference type="InterPro" id="IPR014825">
    <property type="entry name" value="DNA_alkylation"/>
</dbReference>
<evidence type="ECO:0000313" key="2">
    <source>
        <dbReference type="EMBL" id="GAA5016709.1"/>
    </source>
</evidence>
<evidence type="ECO:0000313" key="3">
    <source>
        <dbReference type="Proteomes" id="UP001500427"/>
    </source>
</evidence>
<name>A0ABP9J0V4_9MICO</name>
<dbReference type="RefSeq" id="WP_345505601.1">
    <property type="nucleotide sequence ID" value="NZ_BAABIW010000002.1"/>
</dbReference>
<dbReference type="CDD" id="cd07064">
    <property type="entry name" value="AlkD_like_1"/>
    <property type="match status" value="1"/>
</dbReference>
<dbReference type="SUPFAM" id="SSF48371">
    <property type="entry name" value="ARM repeat"/>
    <property type="match status" value="1"/>
</dbReference>
<reference evidence="3" key="1">
    <citation type="journal article" date="2019" name="Int. J. Syst. Evol. Microbiol.">
        <title>The Global Catalogue of Microorganisms (GCM) 10K type strain sequencing project: providing services to taxonomists for standard genome sequencing and annotation.</title>
        <authorList>
            <consortium name="The Broad Institute Genomics Platform"/>
            <consortium name="The Broad Institute Genome Sequencing Center for Infectious Disease"/>
            <person name="Wu L."/>
            <person name="Ma J."/>
        </authorList>
    </citation>
    <scope>NUCLEOTIDE SEQUENCE [LARGE SCALE GENOMIC DNA]</scope>
    <source>
        <strain evidence="3">JCM 17687</strain>
    </source>
</reference>
<dbReference type="Gene3D" id="1.25.10.90">
    <property type="match status" value="1"/>
</dbReference>
<dbReference type="Proteomes" id="UP001500427">
    <property type="component" value="Unassembled WGS sequence"/>
</dbReference>
<dbReference type="PANTHER" id="PTHR34070">
    <property type="entry name" value="ARMADILLO-TYPE FOLD"/>
    <property type="match status" value="1"/>
</dbReference>
<accession>A0ABP9J0V4</accession>
<comment type="caution">
    <text evidence="2">The sequence shown here is derived from an EMBL/GenBank/DDBJ whole genome shotgun (WGS) entry which is preliminary data.</text>
</comment>